<keyword evidence="2" id="KW-1003">Cell membrane</keyword>
<dbReference type="InterPro" id="IPR050297">
    <property type="entry name" value="LipidA_mod_glycosyltrf_83"/>
</dbReference>
<dbReference type="Proteomes" id="UP000033995">
    <property type="component" value="Unassembled WGS sequence"/>
</dbReference>
<feature type="transmembrane region" description="Helical" evidence="8">
    <location>
        <begin position="417"/>
        <end position="435"/>
    </location>
</feature>
<evidence type="ECO:0000256" key="6">
    <source>
        <dbReference type="ARBA" id="ARBA00022989"/>
    </source>
</evidence>
<dbReference type="GO" id="GO:0009103">
    <property type="term" value="P:lipopolysaccharide biosynthetic process"/>
    <property type="evidence" value="ECO:0007669"/>
    <property type="project" value="UniProtKB-ARBA"/>
</dbReference>
<name>A0A0G0A8Q0_9BACT</name>
<dbReference type="GO" id="GO:0006493">
    <property type="term" value="P:protein O-linked glycosylation"/>
    <property type="evidence" value="ECO:0007669"/>
    <property type="project" value="InterPro"/>
</dbReference>
<protein>
    <submittedName>
        <fullName evidence="11">Dolichyl-phosphate-mannose-protein mannosyltransferase family protein</fullName>
    </submittedName>
</protein>
<feature type="domain" description="Protein O-mannosyl-transferase C-terminal four TM" evidence="10">
    <location>
        <begin position="638"/>
        <end position="806"/>
    </location>
</feature>
<feature type="transmembrane region" description="Helical" evidence="8">
    <location>
        <begin position="204"/>
        <end position="222"/>
    </location>
</feature>
<organism evidence="11 12">
    <name type="scientific">Candidatus Woesebacteria bacterium GW2011_GWA2_33_28</name>
    <dbReference type="NCBI Taxonomy" id="1618561"/>
    <lineage>
        <taxon>Bacteria</taxon>
        <taxon>Candidatus Woeseibacteriota</taxon>
    </lineage>
</organism>
<dbReference type="PANTHER" id="PTHR33908:SF11">
    <property type="entry name" value="MEMBRANE PROTEIN"/>
    <property type="match status" value="1"/>
</dbReference>
<proteinExistence type="predicted"/>
<feature type="transmembrane region" description="Helical" evidence="8">
    <location>
        <begin position="123"/>
        <end position="144"/>
    </location>
</feature>
<evidence type="ECO:0000259" key="10">
    <source>
        <dbReference type="Pfam" id="PF16192"/>
    </source>
</evidence>
<dbReference type="Pfam" id="PF16192">
    <property type="entry name" value="PMT_4TMC"/>
    <property type="match status" value="1"/>
</dbReference>
<feature type="transmembrane region" description="Helical" evidence="8">
    <location>
        <begin position="164"/>
        <end position="192"/>
    </location>
</feature>
<evidence type="ECO:0000313" key="11">
    <source>
        <dbReference type="EMBL" id="KKP47636.1"/>
    </source>
</evidence>
<feature type="transmembrane region" description="Helical" evidence="8">
    <location>
        <begin position="576"/>
        <end position="599"/>
    </location>
</feature>
<dbReference type="EMBL" id="LBOZ01000003">
    <property type="protein sequence ID" value="KKP47636.1"/>
    <property type="molecule type" value="Genomic_DNA"/>
</dbReference>
<dbReference type="GO" id="GO:0005886">
    <property type="term" value="C:plasma membrane"/>
    <property type="evidence" value="ECO:0007669"/>
    <property type="project" value="UniProtKB-SubCell"/>
</dbReference>
<evidence type="ECO:0000259" key="9">
    <source>
        <dbReference type="Pfam" id="PF13231"/>
    </source>
</evidence>
<dbReference type="GO" id="GO:0000030">
    <property type="term" value="F:mannosyltransferase activity"/>
    <property type="evidence" value="ECO:0007669"/>
    <property type="project" value="InterPro"/>
</dbReference>
<feature type="transmembrane region" description="Helical" evidence="8">
    <location>
        <begin position="90"/>
        <end position="111"/>
    </location>
</feature>
<gene>
    <name evidence="11" type="ORF">UR38_C0003G0041</name>
</gene>
<evidence type="ECO:0000313" key="12">
    <source>
        <dbReference type="Proteomes" id="UP000033995"/>
    </source>
</evidence>
<dbReference type="PANTHER" id="PTHR33908">
    <property type="entry name" value="MANNOSYLTRANSFERASE YKCB-RELATED"/>
    <property type="match status" value="1"/>
</dbReference>
<dbReference type="InterPro" id="IPR032421">
    <property type="entry name" value="PMT_4TMC"/>
</dbReference>
<feature type="transmembrane region" description="Helical" evidence="8">
    <location>
        <begin position="267"/>
        <end position="286"/>
    </location>
</feature>
<dbReference type="UniPathway" id="UPA00378"/>
<keyword evidence="4 11" id="KW-0808">Transferase</keyword>
<keyword evidence="6 8" id="KW-1133">Transmembrane helix</keyword>
<accession>A0A0G0A8Q0</accession>
<comment type="subcellular location">
    <subcellularLocation>
        <location evidence="1">Cell membrane</location>
        <topology evidence="1">Multi-pass membrane protein</topology>
    </subcellularLocation>
</comment>
<dbReference type="AlphaFoldDB" id="A0A0G0A8Q0"/>
<feature type="transmembrane region" description="Helical" evidence="8">
    <location>
        <begin position="501"/>
        <end position="522"/>
    </location>
</feature>
<feature type="transmembrane region" description="Helical" evidence="8">
    <location>
        <begin position="321"/>
        <end position="347"/>
    </location>
</feature>
<feature type="transmembrane region" description="Helical" evidence="8">
    <location>
        <begin position="743"/>
        <end position="763"/>
    </location>
</feature>
<feature type="transmembrane region" description="Helical" evidence="8">
    <location>
        <begin position="611"/>
        <end position="631"/>
    </location>
</feature>
<evidence type="ECO:0000256" key="3">
    <source>
        <dbReference type="ARBA" id="ARBA00022676"/>
    </source>
</evidence>
<evidence type="ECO:0000256" key="5">
    <source>
        <dbReference type="ARBA" id="ARBA00022692"/>
    </source>
</evidence>
<evidence type="ECO:0000256" key="4">
    <source>
        <dbReference type="ARBA" id="ARBA00022679"/>
    </source>
</evidence>
<keyword evidence="5 8" id="KW-0812">Transmembrane</keyword>
<feature type="transmembrane region" description="Helical" evidence="8">
    <location>
        <begin position="367"/>
        <end position="388"/>
    </location>
</feature>
<evidence type="ECO:0000256" key="2">
    <source>
        <dbReference type="ARBA" id="ARBA00022475"/>
    </source>
</evidence>
<feature type="transmembrane region" description="Helical" evidence="8">
    <location>
        <begin position="697"/>
        <end position="714"/>
    </location>
</feature>
<comment type="caution">
    <text evidence="11">The sequence shown here is derived from an EMBL/GenBank/DDBJ whole genome shotgun (WGS) entry which is preliminary data.</text>
</comment>
<reference evidence="11 12" key="1">
    <citation type="journal article" date="2015" name="Nature">
        <title>rRNA introns, odd ribosomes, and small enigmatic genomes across a large radiation of phyla.</title>
        <authorList>
            <person name="Brown C.T."/>
            <person name="Hug L.A."/>
            <person name="Thomas B.C."/>
            <person name="Sharon I."/>
            <person name="Castelle C.J."/>
            <person name="Singh A."/>
            <person name="Wilkins M.J."/>
            <person name="Williams K.H."/>
            <person name="Banfield J.F."/>
        </authorList>
    </citation>
    <scope>NUCLEOTIDE SEQUENCE [LARGE SCALE GENOMIC DNA]</scope>
</reference>
<feature type="transmembrane region" description="Helical" evidence="8">
    <location>
        <begin position="770"/>
        <end position="788"/>
    </location>
</feature>
<dbReference type="Pfam" id="PF13231">
    <property type="entry name" value="PMT_2"/>
    <property type="match status" value="1"/>
</dbReference>
<sequence>MRKFFQKSYFCHSNKFNFNITLIIFSALVFRLFLANFGTLQLDHGTFIAWSNSLVVNGSKTFYEGWSDYLPGYLYVLWFLGKLSLQVPNLQVILFKLPAIIADLLTGYLIYKILEGKKGTKKWAITGSLFYLFNPAIFANSSLWGQVDSLTALFSLFAVYVFPISYWLSVISLALGTLIKPQAAFILPAILYLMIKNKTSFSKVLNFGVLGLGVFVLGFVPFNNFSNLWQFIIQRLSASANQYPYGSVNAFSLWGLFGFWKPDNITFWIGLGISIALITLITLIISKKNIKNGEYLVSAFSLLITFLFMTRMHERHLLPVLAPLLIATVSNPILIISYLGLSLTYTANLSYAYYWITDNFKEIFNPILIKGFIITNLSLLILAIISVFKKINLKIKFNFNNIKTANYFSTKDISNKFAKILLFLVLLFSIFTRLYQLGNPKEMYFDEIYHSFTAKLVLHNDPKAWEWWNPHPEGFAYEWTHPPLSKLGMALGMKIFGENSFGWRVPQAILGTLSVLVIYLLAREVFKDKLTAVLSATIFCLDGLPLVLSRMGMNDSYVLFFSLLSVYLFVRDKNLLSSIAFGLAIASKWSAIYVFPILFISHFVFRKKIKISYLSFLIFPALVYVASYSLMFTTGHTWDQFIEVQKQMWWYHTNLVAEHPYTSPAWSWPLLLRPIYLYDGGDVNGQVARIYAFGNPFIFWFGLYSIILSIFISAKERIKKLGFVIFSYLIFFLPWIASPRIMFLYHYLPSIPFLAIASGFVLRRFPKFRIGLLVIGLLVFIYFYPHWIGVRIPLKLDESYYWFSSWR</sequence>
<feature type="transmembrane region" description="Helical" evidence="8">
    <location>
        <begin position="16"/>
        <end position="34"/>
    </location>
</feature>
<dbReference type="GO" id="GO:0016763">
    <property type="term" value="F:pentosyltransferase activity"/>
    <property type="evidence" value="ECO:0007669"/>
    <property type="project" value="TreeGrafter"/>
</dbReference>
<feature type="domain" description="Glycosyltransferase RgtA/B/C/D-like" evidence="9">
    <location>
        <begin position="481"/>
        <end position="626"/>
    </location>
</feature>
<evidence type="ECO:0000256" key="7">
    <source>
        <dbReference type="ARBA" id="ARBA00023136"/>
    </source>
</evidence>
<keyword evidence="7 8" id="KW-0472">Membrane</keyword>
<evidence type="ECO:0000256" key="1">
    <source>
        <dbReference type="ARBA" id="ARBA00004651"/>
    </source>
</evidence>
<keyword evidence="3 11" id="KW-0328">Glycosyltransferase</keyword>
<feature type="transmembrane region" description="Helical" evidence="8">
    <location>
        <begin position="721"/>
        <end position="737"/>
    </location>
</feature>
<dbReference type="InterPro" id="IPR038731">
    <property type="entry name" value="RgtA/B/C-like"/>
</dbReference>
<evidence type="ECO:0000256" key="8">
    <source>
        <dbReference type="SAM" id="Phobius"/>
    </source>
</evidence>